<dbReference type="PANTHER" id="PTHR24223:SF353">
    <property type="entry name" value="ABC TRANSPORTER ATP-BINDING PROTEIN_PERMEASE VMR1-RELATED"/>
    <property type="match status" value="1"/>
</dbReference>
<feature type="transmembrane region" description="Helical" evidence="12">
    <location>
        <begin position="3199"/>
        <end position="3220"/>
    </location>
</feature>
<dbReference type="Pfam" id="PF05426">
    <property type="entry name" value="Alginate_lyase"/>
    <property type="match status" value="1"/>
</dbReference>
<feature type="transmembrane region" description="Helical" evidence="12">
    <location>
        <begin position="3063"/>
        <end position="3081"/>
    </location>
</feature>
<dbReference type="InterPro" id="IPR008929">
    <property type="entry name" value="Chondroitin_lyas"/>
</dbReference>
<dbReference type="CDD" id="cd03250">
    <property type="entry name" value="ABCC_MRP_domain1"/>
    <property type="match status" value="1"/>
</dbReference>
<feature type="compositionally biased region" description="Low complexity" evidence="11">
    <location>
        <begin position="3383"/>
        <end position="3397"/>
    </location>
</feature>
<keyword evidence="16" id="KW-1185">Reference proteome</keyword>
<dbReference type="SUPFAM" id="SSF48230">
    <property type="entry name" value="Chondroitin AC/alginate lyase"/>
    <property type="match status" value="1"/>
</dbReference>
<dbReference type="InterPro" id="IPR050173">
    <property type="entry name" value="ABC_transporter_C-like"/>
</dbReference>
<feature type="transmembrane region" description="Helical" evidence="12">
    <location>
        <begin position="2304"/>
        <end position="2322"/>
    </location>
</feature>
<dbReference type="PROSITE" id="PS50893">
    <property type="entry name" value="ABC_TRANSPORTER_2"/>
    <property type="match status" value="2"/>
</dbReference>
<comment type="caution">
    <text evidence="15">The sequence shown here is derived from an EMBL/GenBank/DDBJ whole genome shotgun (WGS) entry which is preliminary data.</text>
</comment>
<dbReference type="PROSITE" id="PS00211">
    <property type="entry name" value="ABC_TRANSPORTER_1"/>
    <property type="match status" value="1"/>
</dbReference>
<evidence type="ECO:0000256" key="2">
    <source>
        <dbReference type="ARBA" id="ARBA00022448"/>
    </source>
</evidence>
<feature type="domain" description="ABC transporter" evidence="13">
    <location>
        <begin position="2591"/>
        <end position="2834"/>
    </location>
</feature>
<evidence type="ECO:0000256" key="12">
    <source>
        <dbReference type="SAM" id="Phobius"/>
    </source>
</evidence>
<dbReference type="CDD" id="cd18596">
    <property type="entry name" value="ABC_6TM_VMR1_D1_like"/>
    <property type="match status" value="1"/>
</dbReference>
<dbReference type="SUPFAM" id="SSF52540">
    <property type="entry name" value="P-loop containing nucleoside triphosphate hydrolases"/>
    <property type="match status" value="2"/>
</dbReference>
<dbReference type="Gene3D" id="1.50.10.100">
    <property type="entry name" value="Chondroitin AC/alginate lyase"/>
    <property type="match status" value="1"/>
</dbReference>
<feature type="transmembrane region" description="Helical" evidence="12">
    <location>
        <begin position="2056"/>
        <end position="2074"/>
    </location>
</feature>
<feature type="domain" description="ABC transmembrane type-1" evidence="14">
    <location>
        <begin position="2273"/>
        <end position="2560"/>
    </location>
</feature>
<dbReference type="PROSITE" id="PS50929">
    <property type="entry name" value="ABC_TM1F"/>
    <property type="match status" value="2"/>
</dbReference>
<keyword evidence="6" id="KW-0547">Nucleotide-binding</keyword>
<organism evidence="15 16">
    <name type="scientific">Mucor flavus</name>
    <dbReference type="NCBI Taxonomy" id="439312"/>
    <lineage>
        <taxon>Eukaryota</taxon>
        <taxon>Fungi</taxon>
        <taxon>Fungi incertae sedis</taxon>
        <taxon>Mucoromycota</taxon>
        <taxon>Mucoromycotina</taxon>
        <taxon>Mucoromycetes</taxon>
        <taxon>Mucorales</taxon>
        <taxon>Mucorineae</taxon>
        <taxon>Mucoraceae</taxon>
        <taxon>Mucor</taxon>
    </lineage>
</organism>
<dbReference type="Gene3D" id="3.40.50.300">
    <property type="entry name" value="P-loop containing nucleotide triphosphate hydrolases"/>
    <property type="match status" value="2"/>
</dbReference>
<dbReference type="Proteomes" id="UP001473302">
    <property type="component" value="Unassembled WGS sequence"/>
</dbReference>
<keyword evidence="2" id="KW-0813">Transport</keyword>
<evidence type="ECO:0000259" key="13">
    <source>
        <dbReference type="PROSITE" id="PS50893"/>
    </source>
</evidence>
<evidence type="ECO:0000256" key="3">
    <source>
        <dbReference type="ARBA" id="ARBA00022692"/>
    </source>
</evidence>
<feature type="domain" description="ABC transporter" evidence="13">
    <location>
        <begin position="3265"/>
        <end position="3511"/>
    </location>
</feature>
<dbReference type="InterPro" id="IPR003593">
    <property type="entry name" value="AAA+_ATPase"/>
</dbReference>
<feature type="compositionally biased region" description="Polar residues" evidence="11">
    <location>
        <begin position="3398"/>
        <end position="3413"/>
    </location>
</feature>
<evidence type="ECO:0000313" key="15">
    <source>
        <dbReference type="EMBL" id="GAA5813486.1"/>
    </source>
</evidence>
<feature type="transmembrane region" description="Helical" evidence="12">
    <location>
        <begin position="2265"/>
        <end position="2284"/>
    </location>
</feature>
<proteinExistence type="predicted"/>
<feature type="domain" description="ABC transmembrane type-1" evidence="14">
    <location>
        <begin position="2902"/>
        <end position="3225"/>
    </location>
</feature>
<keyword evidence="3 12" id="KW-0812">Transmembrane</keyword>
<keyword evidence="8 12" id="KW-1133">Transmembrane helix</keyword>
<reference evidence="15 16" key="1">
    <citation type="submission" date="2024-04" db="EMBL/GenBank/DDBJ databases">
        <title>genome sequences of Mucor flavus KT1a and Helicostylum pulchrum KT1b strains isolated from the surface of a dry-aged beef.</title>
        <authorList>
            <person name="Toyotome T."/>
            <person name="Hosono M."/>
            <person name="Torimaru M."/>
            <person name="Fukuda K."/>
            <person name="Mikami N."/>
        </authorList>
    </citation>
    <scope>NUCLEOTIDE SEQUENCE [LARGE SCALE GENOMIC DNA]</scope>
    <source>
        <strain evidence="15 16">KT1a</strain>
    </source>
</reference>
<dbReference type="InterPro" id="IPR008397">
    <property type="entry name" value="Alginate_lyase_dom"/>
</dbReference>
<feature type="transmembrane region" description="Helical" evidence="12">
    <location>
        <begin position="1972"/>
        <end position="1991"/>
    </location>
</feature>
<evidence type="ECO:0000256" key="1">
    <source>
        <dbReference type="ARBA" id="ARBA00004370"/>
    </source>
</evidence>
<feature type="region of interest" description="Disordered" evidence="11">
    <location>
        <begin position="3383"/>
        <end position="3413"/>
    </location>
</feature>
<feature type="transmembrane region" description="Helical" evidence="12">
    <location>
        <begin position="2392"/>
        <end position="2414"/>
    </location>
</feature>
<keyword evidence="5" id="KW-0677">Repeat</keyword>
<dbReference type="InterPro" id="IPR027417">
    <property type="entry name" value="P-loop_NTPase"/>
</dbReference>
<protein>
    <submittedName>
        <fullName evidence="15">Uncharacterized protein</fullName>
    </submittedName>
</protein>
<keyword evidence="4" id="KW-0732">Signal</keyword>
<evidence type="ECO:0000256" key="6">
    <source>
        <dbReference type="ARBA" id="ARBA00022741"/>
    </source>
</evidence>
<dbReference type="InterPro" id="IPR017871">
    <property type="entry name" value="ABC_transporter-like_CS"/>
</dbReference>
<evidence type="ECO:0000256" key="11">
    <source>
        <dbReference type="SAM" id="MobiDB-lite"/>
    </source>
</evidence>
<evidence type="ECO:0000256" key="4">
    <source>
        <dbReference type="ARBA" id="ARBA00022729"/>
    </source>
</evidence>
<evidence type="ECO:0000256" key="10">
    <source>
        <dbReference type="ARBA" id="ARBA00023239"/>
    </source>
</evidence>
<keyword evidence="10" id="KW-0456">Lyase</keyword>
<accession>A0ABP9Z302</accession>
<dbReference type="Pfam" id="PF00005">
    <property type="entry name" value="ABC_tran"/>
    <property type="match status" value="2"/>
</dbReference>
<evidence type="ECO:0000256" key="5">
    <source>
        <dbReference type="ARBA" id="ARBA00022737"/>
    </source>
</evidence>
<dbReference type="InterPro" id="IPR036640">
    <property type="entry name" value="ABC1_TM_sf"/>
</dbReference>
<feature type="transmembrane region" description="Helical" evidence="12">
    <location>
        <begin position="2501"/>
        <end position="2523"/>
    </location>
</feature>
<dbReference type="InterPro" id="IPR003439">
    <property type="entry name" value="ABC_transporter-like_ATP-bd"/>
</dbReference>
<dbReference type="PANTHER" id="PTHR24223">
    <property type="entry name" value="ATP-BINDING CASSETTE SUB-FAMILY C"/>
    <property type="match status" value="1"/>
</dbReference>
<feature type="transmembrane region" description="Helical" evidence="12">
    <location>
        <begin position="2156"/>
        <end position="2175"/>
    </location>
</feature>
<dbReference type="Gene3D" id="1.20.1560.10">
    <property type="entry name" value="ABC transporter type 1, transmembrane domain"/>
    <property type="match status" value="2"/>
</dbReference>
<dbReference type="Pfam" id="PF00664">
    <property type="entry name" value="ABC_membrane"/>
    <property type="match status" value="2"/>
</dbReference>
<feature type="transmembrane region" description="Helical" evidence="12">
    <location>
        <begin position="2986"/>
        <end position="3011"/>
    </location>
</feature>
<sequence length="3530" mass="385918">MGPRKPEVEYISLQRLRIQKEVGPTETTRHAYGCLEKLANEALKSGPFSITFGKTVEHTAPSGDVRDFLSYAPYWWPDKTNTNYIRKDGKRNPDITDIKDQSQLELFAENFTYLCLGYYFLNNENYAIHAVSLLDTFFLNETTRMNPNLNYAQFVRGAQNKSQLGRGEGVISSRVLSRIANLLPILDAFHAYYALNQSIKLWFSSYIDWLKTSPVALEASKAKNNIRTWYIVQIASIDHFLNPVSLQASNIIINFFKNDLHKQIDAATGNQPLETKRANPLHYLAFNMQAILFLSELAQDNGLDVYNNDLIHSATKYITTFGTNPSQKEDITQAVSVKSDKKPDDIELTDTTLGLSFDNDSLVSTKPKLEDIFIHLPNSEQEMEGILRAAQSTTPNITPGPPVIYPTDIDLDLIILCLNEITQPSCADLFQFIHYFFAAKLNSDPFLAAYLVNLGLDPPDSDIFTETSTTSFYYTDYTTSTVSRDATETFRETSTVYLDYDPGTDENTDFETIYFEDEAYCLCDSVDSETCENAAPSLTVTAACTPVVLTVTAPIAPPVTITATKVDMITVQVPSGGSMQCDYLLGQPSVVDCFQSVGLNKDLPRKCDDLTQYLGPLQSFVGSCYGTRAPTATRTVITSSITTVVQTSSVLDIHIATATINNTLTKTDTKTSLGTVTFTAVTTAYKTDVDIRLVTVSANVTQINTKTVLATVTTTMPRPDVDIRLVTALINNTLTKTELGSTLTKLATTTATTTAKGTDVDIHLVTATVNANVTQVNTKTLLATVTTTMPRPEVDIRLVTALINNTLTTTELGTLTKLATTTATTTAKGTDVDIRLFTATINANVTQINTETITATATATTTERGTEVDYRLVTATINANITQVNTETLLATTTETTIARGTEVDYRLVTALINNTLTTTELGTLTELATITATTTAKETDVDVRLVTATINANVTQIDTETVLTTTTATTTATKTDVDVRLVTATINNTLVTTAIQTDVDVRLVTATINANITQVNTETTTATATTTERGTEVDFRLVTALINNTLTTTELGTLTKLATTTATTTAKGTDVDIRLVTATINSNVTQVDTETVTATATTTARGTEIDYRLVTALFNNTLTTTELDTMTQLATTTETTTAKGTEIDIRLVTAFVKANVTQVNTETLLTTTTATTTEKEAGVDVRLVTATINANVTQVSTETLLATTTATEKEGGVDIRLVTATINANVTQTDTKTVVATTTATATKTDVDVRLITATFNNTLVTTAIQTDVDVRLVTATINANVTQVNIETVMATTTATTTAKGTDVDIHLVTATVNANVTQVNTKTLLATVTTTMPRPEVDIRLVTALINNTLTTTELGTLTKLATTTATTTAKGTDVDIRLVTATINANVTRVDTQTITATATTTARGTEVDYRLVTATINANVTQVNTETLLATTTATTTARGTEVDYRLVTALINNTLTTTEVGTLTQLATTTETTTAKETDVDVRLVTATINANITQVNTETTTATATTTERGTEVDFRLVTALINNTLTTTEIDTLTQVATTTEITTAKGTDVDIRLVTATINANVTQTDTETVLATTTATERGTEVDVRLVTALINNTLTTTELGTLTELATTTATSTEIKTDVDVRLVTATINANVTQINTETTISVVTATTTSIEIGTTETVTSEYHIHIGTADHTLNVNDTTITCVGNDGDVEYHGYVSEGLTATMFHQHHTHYNEHGKYSKHGGQYDKGGYYGNHKNKQSGNMLGYEYSTYSVGEVNSVTSFVATVSDRITNTPSATITLPMETGRHLSTVCSVYTTVLNKMGSTNTIDSLGSMITNSPSMVNGYLVSNAGDGVSTVVTVCETLTKDAPGSLQYCSDIFKTQASLCEICGDPVHVTTTQVLTIPVIKNIRPVTSVGNDQDPAIAEPSTIIVTSTLEDGFVTIFEEVETAFAEDLIVTVYDDEEPPSVTVNQSNQSMTVVIDGFLLMVILAWSLAIISIASVKYYKSQRPGYAPLINKANTLPVSNTYYGATGTINNASADSASDETVTMDVEIKCSRWTIYNISRVLFSLAQLGLFMCVVQKVLNHQYNFSQNESGKSDVLVAYGTHVAFWAYSLILSLFNVYLSSQSNQLSNTICDQLNILYLVDFLVCIVDVRSFYILDKAGMGYHVAACATLLDLILITIVINEARLAPSEPVITESGRVMSGENWASLYSQFMFSWVNIMMKEGYKRTLDDKDLIELPANNRAKHTLVEFNQHKTSTRIVPTLLKTYSWPLFVQTLYCLGWSVLIFGPPFFLNKIIKYIENSNGEPVSTAFFYVLGLFVTNSAQSLLLQQGLYIGRTLGIRIQSIVIGEVFSKSLRRRDESGSTKDTEVEEETEKDKKDAKGNVNNLLSVDAQKMAEIVAYIFYVYSYPIQIVLSIWSLYKLLGNAALWGVLVMVLCQPVTYFVGSRFESLHTSVMAATDKRLKLMNELLSAIRIVKFFAWESEFKKRIIKARENELTAIRSRLMMFMWMINAWFFIPILIMVTVFYVYTESNTLTASIAFTALALFNTFRAALDEFPLLMSLLLQANVSVKRIEKFLDEDEVKLPVQSTSSTATSLGFIDNATFSWDSHTDSYNKPSVKNLNLNFPIGKLSIVCGPTGSGKTTLLCSLLGETHCLSGQAILPRTIPNKHSPLGGAVSGVAYVAQTAWLQNCSIRDNILFGLPFDEDRYENVLYMTALTRDLDILEFGDATEVGEKGITLSGGQKQRVAIARAVYSQATTVILDDCLSAVDAHTAKHLYENCLIGDLMKHRTVILVTHHVGLCLSGSAYIVAMKDGEVVEAGSPKDLLKSGALGEELSRAEEAKAVTAEEAAVEGPIPTVPKSMVKKSTSTDANGGKLTKDEERAEGGVSWYVYKTYIDASGGYKFWALVIVFFCLAQACVLGQDYWIKVWSAAYGSGKHSSTNVSAEAVGVFSVSNTAHSILGQNNLFSIYTQPIFRAVQEFKEQEVDVTYYLGVYFLIGCVALLMTSLRIFILFIGSLKASKRIHSELLDRILRAKVRFYDTTPLGRIVNRFSADLATIDQEVGPSLSFLLYSVIATVCVVMLVSSVTPAFLVPGVVIAYLFCVIGSYYLQTSRDLKRLNSVSRSPIYVQFNESVNGVATIRAFGAQYRFINDNHHKIDSNNRPFLWMWATNRWLHCRVDVLGAFVGFCTGFVLVLGRDWINPGLAGLSLSYSLTFTHNVLWVVRMYAANEMNMNAIERVHEYLDVEEEPPAHIAETEPAADWPAHGAMEVKDLVMQYAPENPPVLREVSFKINPREKVGIVGRTGSGKSTLALSIFRFMDPTSGSIEIDGVDIHTIGLNVLRSRLTIIPQDPVLFSGTLRSNLDPFDQHDDVELWAALKRSHLVDSQNSNGSIRSSNGSSVENISLSSPVSENGSNWSQGQRQLIALARALVKKSALIIMDEATSSVDFDTDHKIQETIRTEFRDSSLLCIAHRIRTVADYDRILVLDQGEVKEFDAPYDLMTREGSIFQQMCIRSGEYAELLAIAKDKKEQS</sequence>
<dbReference type="SMART" id="SM00382">
    <property type="entry name" value="AAA"/>
    <property type="match status" value="2"/>
</dbReference>
<keyword evidence="9 12" id="KW-0472">Membrane</keyword>
<evidence type="ECO:0000256" key="9">
    <source>
        <dbReference type="ARBA" id="ARBA00023136"/>
    </source>
</evidence>
<name>A0ABP9Z302_9FUNG</name>
<evidence type="ECO:0000313" key="16">
    <source>
        <dbReference type="Proteomes" id="UP001473302"/>
    </source>
</evidence>
<dbReference type="EMBL" id="BAABUK010000017">
    <property type="protein sequence ID" value="GAA5813486.1"/>
    <property type="molecule type" value="Genomic_DNA"/>
</dbReference>
<comment type="subcellular location">
    <subcellularLocation>
        <location evidence="1">Membrane</location>
    </subcellularLocation>
</comment>
<evidence type="ECO:0000256" key="8">
    <source>
        <dbReference type="ARBA" id="ARBA00022989"/>
    </source>
</evidence>
<gene>
    <name evidence="15" type="ORF">MFLAVUS_006964</name>
</gene>
<dbReference type="CDD" id="cd18604">
    <property type="entry name" value="ABC_6TM_VMR1_D2_like"/>
    <property type="match status" value="1"/>
</dbReference>
<dbReference type="SUPFAM" id="SSF90123">
    <property type="entry name" value="ABC transporter transmembrane region"/>
    <property type="match status" value="2"/>
</dbReference>
<evidence type="ECO:0000259" key="14">
    <source>
        <dbReference type="PROSITE" id="PS50929"/>
    </source>
</evidence>
<feature type="transmembrane region" description="Helical" evidence="12">
    <location>
        <begin position="3087"/>
        <end position="3106"/>
    </location>
</feature>
<feature type="transmembrane region" description="Helical" evidence="12">
    <location>
        <begin position="3175"/>
        <end position="3193"/>
    </location>
</feature>
<dbReference type="CDD" id="cd03244">
    <property type="entry name" value="ABCC_MRP_domain2"/>
    <property type="match status" value="1"/>
</dbReference>
<feature type="transmembrane region" description="Helical" evidence="12">
    <location>
        <begin position="2900"/>
        <end position="2922"/>
    </location>
</feature>
<feature type="transmembrane region" description="Helical" evidence="12">
    <location>
        <begin position="2420"/>
        <end position="2438"/>
    </location>
</feature>
<keyword evidence="7" id="KW-0067">ATP-binding</keyword>
<evidence type="ECO:0000256" key="7">
    <source>
        <dbReference type="ARBA" id="ARBA00022840"/>
    </source>
</evidence>
<feature type="transmembrane region" description="Helical" evidence="12">
    <location>
        <begin position="2094"/>
        <end position="2114"/>
    </location>
</feature>
<dbReference type="InterPro" id="IPR011527">
    <property type="entry name" value="ABC1_TM_dom"/>
</dbReference>